<name>A0ABQ8U560_PERAM</name>
<comment type="caution">
    <text evidence="1">The sequence shown here is derived from an EMBL/GenBank/DDBJ whole genome shotgun (WGS) entry which is preliminary data.</text>
</comment>
<dbReference type="EMBL" id="JAJSOF020000001">
    <property type="protein sequence ID" value="KAJ4452100.1"/>
    <property type="molecule type" value="Genomic_DNA"/>
</dbReference>
<protein>
    <submittedName>
        <fullName evidence="1">Uncharacterized protein</fullName>
    </submittedName>
</protein>
<reference evidence="1 2" key="1">
    <citation type="journal article" date="2022" name="Allergy">
        <title>Genome assembly and annotation of Periplaneta americana reveal a comprehensive cockroach allergen profile.</title>
        <authorList>
            <person name="Wang L."/>
            <person name="Xiong Q."/>
            <person name="Saelim N."/>
            <person name="Wang L."/>
            <person name="Nong W."/>
            <person name="Wan A.T."/>
            <person name="Shi M."/>
            <person name="Liu X."/>
            <person name="Cao Q."/>
            <person name="Hui J.H.L."/>
            <person name="Sookrung N."/>
            <person name="Leung T.F."/>
            <person name="Tungtrongchitr A."/>
            <person name="Tsui S.K.W."/>
        </authorList>
    </citation>
    <scope>NUCLEOTIDE SEQUENCE [LARGE SCALE GENOMIC DNA]</scope>
    <source>
        <strain evidence="1">PWHHKU_190912</strain>
    </source>
</reference>
<keyword evidence="2" id="KW-1185">Reference proteome</keyword>
<proteinExistence type="predicted"/>
<evidence type="ECO:0000313" key="2">
    <source>
        <dbReference type="Proteomes" id="UP001148838"/>
    </source>
</evidence>
<dbReference type="Proteomes" id="UP001148838">
    <property type="component" value="Unassembled WGS sequence"/>
</dbReference>
<organism evidence="1 2">
    <name type="scientific">Periplaneta americana</name>
    <name type="common">American cockroach</name>
    <name type="synonym">Blatta americana</name>
    <dbReference type="NCBI Taxonomy" id="6978"/>
    <lineage>
        <taxon>Eukaryota</taxon>
        <taxon>Metazoa</taxon>
        <taxon>Ecdysozoa</taxon>
        <taxon>Arthropoda</taxon>
        <taxon>Hexapoda</taxon>
        <taxon>Insecta</taxon>
        <taxon>Pterygota</taxon>
        <taxon>Neoptera</taxon>
        <taxon>Polyneoptera</taxon>
        <taxon>Dictyoptera</taxon>
        <taxon>Blattodea</taxon>
        <taxon>Blattoidea</taxon>
        <taxon>Blattidae</taxon>
        <taxon>Blattinae</taxon>
        <taxon>Periplaneta</taxon>
    </lineage>
</organism>
<evidence type="ECO:0000313" key="1">
    <source>
        <dbReference type="EMBL" id="KAJ4452100.1"/>
    </source>
</evidence>
<sequence length="304" mass="33888">MALEIPKNYYNSSSKLGTWGLVSLHVAKRPDFNVNKLPLPVRSSEENLDDEEDAECIFCQENIHSISASGEGWARCMSCMKWAHEEFPGLDPAADDDFTCEMNELFNFSGAFPLSAEVWGKPGKKLNQVISPSKNLTHARTQLWIGKQTLSGITSVASRHINHPWRKQVFSFPEEQTCLRLVDPCLAGRRYALREYHMNRPGPPPDRPAAITRDSTCDAIMSRLGRILLCALEAADFGIHTADMPQLVVNRNVGLKDLRTASDILAGKNTDLQSNIPIQLVSKLKYAPVTSLDVERSFSDTNLC</sequence>
<accession>A0ABQ8U560</accession>
<gene>
    <name evidence="1" type="ORF">ANN_03616</name>
</gene>